<dbReference type="Proteomes" id="UP001203342">
    <property type="component" value="Unassembled WGS sequence"/>
</dbReference>
<sequence length="133" mass="16163">MWIKNIASSFFRGKQWYKQHYQFWEKYLVLNNENLSKFQKNLSNDVKNLLESNHISFLEEIKEDTGFIIQEKTAKIITIKLTNVKDSTFWIYFDGSRYKLKGKNHNYEDINYLKPEELIDRYIKEVKKILNIN</sequence>
<organism evidence="1 2">
    <name type="scientific">Flavobacterium fragile</name>
    <dbReference type="NCBI Taxonomy" id="2949085"/>
    <lineage>
        <taxon>Bacteria</taxon>
        <taxon>Pseudomonadati</taxon>
        <taxon>Bacteroidota</taxon>
        <taxon>Flavobacteriia</taxon>
        <taxon>Flavobacteriales</taxon>
        <taxon>Flavobacteriaceae</taxon>
        <taxon>Flavobacterium</taxon>
    </lineage>
</organism>
<gene>
    <name evidence="1" type="ORF">NAT47_03010</name>
</gene>
<evidence type="ECO:0000313" key="1">
    <source>
        <dbReference type="EMBL" id="MCL9769376.1"/>
    </source>
</evidence>
<dbReference type="RefSeq" id="WP_250580151.1">
    <property type="nucleotide sequence ID" value="NZ_JAMLJN010000002.1"/>
</dbReference>
<name>A0ABT0TEH4_9FLAO</name>
<dbReference type="EMBL" id="JAMLJN010000002">
    <property type="protein sequence ID" value="MCL9769376.1"/>
    <property type="molecule type" value="Genomic_DNA"/>
</dbReference>
<accession>A0ABT0TEH4</accession>
<reference evidence="1 2" key="1">
    <citation type="submission" date="2022-05" db="EMBL/GenBank/DDBJ databases">
        <title>Flavobacterium sp., isolated from activated sludge.</title>
        <authorList>
            <person name="Ran Q."/>
        </authorList>
    </citation>
    <scope>NUCLEOTIDE SEQUENCE [LARGE SCALE GENOMIC DNA]</scope>
    <source>
        <strain evidence="1 2">HXWNR69</strain>
    </source>
</reference>
<protein>
    <recommendedName>
        <fullName evidence="3">Phage protein</fullName>
    </recommendedName>
</protein>
<comment type="caution">
    <text evidence="1">The sequence shown here is derived from an EMBL/GenBank/DDBJ whole genome shotgun (WGS) entry which is preliminary data.</text>
</comment>
<proteinExistence type="predicted"/>
<evidence type="ECO:0008006" key="3">
    <source>
        <dbReference type="Google" id="ProtNLM"/>
    </source>
</evidence>
<evidence type="ECO:0000313" key="2">
    <source>
        <dbReference type="Proteomes" id="UP001203342"/>
    </source>
</evidence>
<keyword evidence="2" id="KW-1185">Reference proteome</keyword>